<name>A0A0A9B3Y5_ARUDO</name>
<organism evidence="1">
    <name type="scientific">Arundo donax</name>
    <name type="common">Giant reed</name>
    <name type="synonym">Donax arundinaceus</name>
    <dbReference type="NCBI Taxonomy" id="35708"/>
    <lineage>
        <taxon>Eukaryota</taxon>
        <taxon>Viridiplantae</taxon>
        <taxon>Streptophyta</taxon>
        <taxon>Embryophyta</taxon>
        <taxon>Tracheophyta</taxon>
        <taxon>Spermatophyta</taxon>
        <taxon>Magnoliopsida</taxon>
        <taxon>Liliopsida</taxon>
        <taxon>Poales</taxon>
        <taxon>Poaceae</taxon>
        <taxon>PACMAD clade</taxon>
        <taxon>Arundinoideae</taxon>
        <taxon>Arundineae</taxon>
        <taxon>Arundo</taxon>
    </lineage>
</organism>
<dbReference type="AlphaFoldDB" id="A0A0A9B3Y5"/>
<sequence length="46" mass="5543">MSTPDDPRQYLQDKMSKLFCFLFQIACNVIIKNYVCPYYDNYAIRL</sequence>
<dbReference type="EMBL" id="GBRH01239834">
    <property type="protein sequence ID" value="JAD58061.1"/>
    <property type="molecule type" value="Transcribed_RNA"/>
</dbReference>
<protein>
    <submittedName>
        <fullName evidence="1">Uncharacterized protein</fullName>
    </submittedName>
</protein>
<reference evidence="1" key="2">
    <citation type="journal article" date="2015" name="Data Brief">
        <title>Shoot transcriptome of the giant reed, Arundo donax.</title>
        <authorList>
            <person name="Barrero R.A."/>
            <person name="Guerrero F.D."/>
            <person name="Moolhuijzen P."/>
            <person name="Goolsby J.A."/>
            <person name="Tidwell J."/>
            <person name="Bellgard S.E."/>
            <person name="Bellgard M.I."/>
        </authorList>
    </citation>
    <scope>NUCLEOTIDE SEQUENCE</scope>
    <source>
        <tissue evidence="1">Shoot tissue taken approximately 20 cm above the soil surface</tissue>
    </source>
</reference>
<proteinExistence type="predicted"/>
<evidence type="ECO:0000313" key="1">
    <source>
        <dbReference type="EMBL" id="JAD58061.1"/>
    </source>
</evidence>
<accession>A0A0A9B3Y5</accession>
<reference evidence="1" key="1">
    <citation type="submission" date="2014-09" db="EMBL/GenBank/DDBJ databases">
        <authorList>
            <person name="Magalhaes I.L.F."/>
            <person name="Oliveira U."/>
            <person name="Santos F.R."/>
            <person name="Vidigal T.H.D.A."/>
            <person name="Brescovit A.D."/>
            <person name="Santos A.J."/>
        </authorList>
    </citation>
    <scope>NUCLEOTIDE SEQUENCE</scope>
    <source>
        <tissue evidence="1">Shoot tissue taken approximately 20 cm above the soil surface</tissue>
    </source>
</reference>